<keyword evidence="6" id="KW-1185">Reference proteome</keyword>
<feature type="region of interest" description="Disordered" evidence="3">
    <location>
        <begin position="1"/>
        <end position="317"/>
    </location>
</feature>
<evidence type="ECO:0000256" key="2">
    <source>
        <dbReference type="SAM" id="Coils"/>
    </source>
</evidence>
<proteinExistence type="predicted"/>
<feature type="compositionally biased region" description="Low complexity" evidence="3">
    <location>
        <begin position="287"/>
        <end position="299"/>
    </location>
</feature>
<dbReference type="InParanoid" id="A0A0G4ELE6"/>
<dbReference type="Pfam" id="PF13920">
    <property type="entry name" value="zf-C3HC4_3"/>
    <property type="match status" value="1"/>
</dbReference>
<keyword evidence="1" id="KW-0479">Metal-binding</keyword>
<dbReference type="InterPro" id="IPR013083">
    <property type="entry name" value="Znf_RING/FYVE/PHD"/>
</dbReference>
<feature type="coiled-coil region" evidence="2">
    <location>
        <begin position="474"/>
        <end position="508"/>
    </location>
</feature>
<feature type="compositionally biased region" description="Low complexity" evidence="3">
    <location>
        <begin position="221"/>
        <end position="246"/>
    </location>
</feature>
<dbReference type="VEuPathDB" id="CryptoDB:Vbra_5080"/>
<keyword evidence="2" id="KW-0175">Coiled coil</keyword>
<keyword evidence="1" id="KW-0862">Zinc</keyword>
<evidence type="ECO:0000313" key="6">
    <source>
        <dbReference type="Proteomes" id="UP000041254"/>
    </source>
</evidence>
<feature type="compositionally biased region" description="Basic and acidic residues" evidence="3">
    <location>
        <begin position="47"/>
        <end position="70"/>
    </location>
</feature>
<evidence type="ECO:0000259" key="4">
    <source>
        <dbReference type="PROSITE" id="PS50089"/>
    </source>
</evidence>
<feature type="coiled-coil region" evidence="2">
    <location>
        <begin position="327"/>
        <end position="361"/>
    </location>
</feature>
<keyword evidence="1" id="KW-0863">Zinc-finger</keyword>
<feature type="domain" description="RING-type" evidence="4">
    <location>
        <begin position="529"/>
        <end position="568"/>
    </location>
</feature>
<feature type="coiled-coil region" evidence="2">
    <location>
        <begin position="393"/>
        <end position="420"/>
    </location>
</feature>
<name>A0A0G4ELE6_VITBC</name>
<dbReference type="Proteomes" id="UP000041254">
    <property type="component" value="Unassembled WGS sequence"/>
</dbReference>
<feature type="compositionally biased region" description="Basic residues" evidence="3">
    <location>
        <begin position="78"/>
        <end position="94"/>
    </location>
</feature>
<sequence>MRGIGNLLAGDRSSPPRSHFGHSPSFGRGLRDSGTCTGHEPIYAWREASRTGHERDRERSSFNRSDRRVEQSVGPSRRPPRRNRNRGNDRRRRHESPPARTLAWRPSPGRSNRVAQPFAPSLEPPPPFPIAVPTSPQPHEQGATHADTSHDTVVPPDLPSSSMSASANDRETPRLGAGRLESLFRLNKGAKKSPENKKAGANSGTPPAAQSLSLREALLNGSSSSSSREQGEPSSSSAACPASVAAQNETNGEYGGKEGEAEGGWEEQGREGENGSDSSGDVAVGRGSSLLLDSLSGDSSMEEAAVSEPIPCPLPLRTEDSRNLMEHLELRDENLQLSQKLREKQREIQALKDQIDSCDDLSGYYATSQSQLKQQIRENERLRQYATDINDKYNRCLEEKHGAEKRLADTEEQIKELKANHPDTLASELDALSPKAPVEAIQAIFHRIDDGAQKTARVYETLRVRATDMLVGRVRELESDVERERGVNEKLVEEMREARGESSRLAEDKGRLQSEVARREAIIDGLQSCVGCRERQPTQLIRPCKHLAFCDTCFGQWNTPLVDCPMCKQHIDSIERVFVG</sequence>
<protein>
    <recommendedName>
        <fullName evidence="4">RING-type domain-containing protein</fullName>
    </recommendedName>
</protein>
<evidence type="ECO:0000313" key="5">
    <source>
        <dbReference type="EMBL" id="CEL97829.1"/>
    </source>
</evidence>
<dbReference type="EMBL" id="CDMY01000257">
    <property type="protein sequence ID" value="CEL97829.1"/>
    <property type="molecule type" value="Genomic_DNA"/>
</dbReference>
<accession>A0A0G4ELE6</accession>
<dbReference type="GO" id="GO:0008270">
    <property type="term" value="F:zinc ion binding"/>
    <property type="evidence" value="ECO:0007669"/>
    <property type="project" value="UniProtKB-KW"/>
</dbReference>
<evidence type="ECO:0000256" key="3">
    <source>
        <dbReference type="SAM" id="MobiDB-lite"/>
    </source>
</evidence>
<dbReference type="InterPro" id="IPR001841">
    <property type="entry name" value="Znf_RING"/>
</dbReference>
<gene>
    <name evidence="5" type="ORF">Vbra_5080</name>
</gene>
<reference evidence="5 6" key="1">
    <citation type="submission" date="2014-11" db="EMBL/GenBank/DDBJ databases">
        <authorList>
            <person name="Zhu J."/>
            <person name="Qi W."/>
            <person name="Song R."/>
        </authorList>
    </citation>
    <scope>NUCLEOTIDE SEQUENCE [LARGE SCALE GENOMIC DNA]</scope>
</reference>
<dbReference type="PROSITE" id="PS50089">
    <property type="entry name" value="ZF_RING_2"/>
    <property type="match status" value="1"/>
</dbReference>
<dbReference type="Gene3D" id="3.30.40.10">
    <property type="entry name" value="Zinc/RING finger domain, C3HC4 (zinc finger)"/>
    <property type="match status" value="1"/>
</dbReference>
<organism evidence="5 6">
    <name type="scientific">Vitrella brassicaformis (strain CCMP3155)</name>
    <dbReference type="NCBI Taxonomy" id="1169540"/>
    <lineage>
        <taxon>Eukaryota</taxon>
        <taxon>Sar</taxon>
        <taxon>Alveolata</taxon>
        <taxon>Colpodellida</taxon>
        <taxon>Vitrellaceae</taxon>
        <taxon>Vitrella</taxon>
    </lineage>
</organism>
<dbReference type="OrthoDB" id="427289at2759"/>
<feature type="compositionally biased region" description="Polar residues" evidence="3">
    <location>
        <begin position="202"/>
        <end position="213"/>
    </location>
</feature>
<dbReference type="SUPFAM" id="SSF57850">
    <property type="entry name" value="RING/U-box"/>
    <property type="match status" value="1"/>
</dbReference>
<evidence type="ECO:0000256" key="1">
    <source>
        <dbReference type="PROSITE-ProRule" id="PRU00175"/>
    </source>
</evidence>
<dbReference type="AlphaFoldDB" id="A0A0G4ELE6"/>